<dbReference type="GO" id="GO:0006289">
    <property type="term" value="P:nucleotide-excision repair"/>
    <property type="evidence" value="ECO:0007669"/>
    <property type="project" value="TreeGrafter"/>
</dbReference>
<dbReference type="Pfam" id="PF02106">
    <property type="entry name" value="Fanconi_C"/>
    <property type="match status" value="1"/>
</dbReference>
<dbReference type="AlphaFoldDB" id="A0AAD9N5J2"/>
<dbReference type="EMBL" id="JAODUP010000218">
    <property type="protein sequence ID" value="KAK2156233.1"/>
    <property type="molecule type" value="Genomic_DNA"/>
</dbReference>
<organism evidence="1 2">
    <name type="scientific">Paralvinella palmiformis</name>
    <dbReference type="NCBI Taxonomy" id="53620"/>
    <lineage>
        <taxon>Eukaryota</taxon>
        <taxon>Metazoa</taxon>
        <taxon>Spiralia</taxon>
        <taxon>Lophotrochozoa</taxon>
        <taxon>Annelida</taxon>
        <taxon>Polychaeta</taxon>
        <taxon>Sedentaria</taxon>
        <taxon>Canalipalpata</taxon>
        <taxon>Terebellida</taxon>
        <taxon>Terebelliformia</taxon>
        <taxon>Alvinellidae</taxon>
        <taxon>Paralvinella</taxon>
    </lineage>
</organism>
<dbReference type="GO" id="GO:0043240">
    <property type="term" value="C:Fanconi anaemia nuclear complex"/>
    <property type="evidence" value="ECO:0007669"/>
    <property type="project" value="InterPro"/>
</dbReference>
<gene>
    <name evidence="1" type="ORF">LSH36_218g02004</name>
</gene>
<keyword evidence="2" id="KW-1185">Reference proteome</keyword>
<name>A0AAD9N5J2_9ANNE</name>
<dbReference type="PANTHER" id="PTHR16798">
    <property type="entry name" value="FANCONI ANEMIA GROUP C PROTEIN FANCC"/>
    <property type="match status" value="1"/>
</dbReference>
<dbReference type="InterPro" id="IPR000686">
    <property type="entry name" value="FANCC"/>
</dbReference>
<accession>A0AAD9N5J2</accession>
<evidence type="ECO:0000313" key="1">
    <source>
        <dbReference type="EMBL" id="KAK2156233.1"/>
    </source>
</evidence>
<dbReference type="Proteomes" id="UP001208570">
    <property type="component" value="Unassembled WGS sequence"/>
</dbReference>
<reference evidence="1" key="1">
    <citation type="journal article" date="2023" name="Mol. Biol. Evol.">
        <title>Third-Generation Sequencing Reveals the Adaptive Role of the Epigenome in Three Deep-Sea Polychaetes.</title>
        <authorList>
            <person name="Perez M."/>
            <person name="Aroh O."/>
            <person name="Sun Y."/>
            <person name="Lan Y."/>
            <person name="Juniper S.K."/>
            <person name="Young C.R."/>
            <person name="Angers B."/>
            <person name="Qian P.Y."/>
        </authorList>
    </citation>
    <scope>NUCLEOTIDE SEQUENCE</scope>
    <source>
        <strain evidence="1">P08H-3</strain>
    </source>
</reference>
<comment type="caution">
    <text evidence="1">The sequence shown here is derived from an EMBL/GenBank/DDBJ whole genome shotgun (WGS) entry which is preliminary data.</text>
</comment>
<dbReference type="PANTHER" id="PTHR16798:SF0">
    <property type="entry name" value="FANCONI ANEMIA GROUP C PROTEIN"/>
    <property type="match status" value="1"/>
</dbReference>
<protein>
    <submittedName>
        <fullName evidence="1">Uncharacterized protein</fullName>
    </submittedName>
</protein>
<dbReference type="GO" id="GO:0034599">
    <property type="term" value="P:cellular response to oxidative stress"/>
    <property type="evidence" value="ECO:0007669"/>
    <property type="project" value="TreeGrafter"/>
</dbReference>
<sequence length="572" mass="65762">MTYCLVPNHVIMNDCMNEKTDKWLLKVKQWQTDDSTLSVIKDQTLNIPDILSFLSELIQALKTFTSVADALHNIPQVGQLLGMFILSPRLLLNTDIFRALMTCIMFFYVDKPSCSVEDRAKLWVISQIKQMICNPNDDLHNNLTTIFTGHKLRDFHTQCVDKVCKEFTSSVDKSHTKSMDVSILCDICYVCLSLRDVAAFDKLFTSVLQQLVINSPSDDRVFKLVKDIEQTQKHPYTANHPIIPVCHDGQILLWSHSLYMLEHEVLDLIEKAISACATQPHIYAIVFSILRDVTECNDYHWKFVNLVHMLHRLVRNKIENNHQHSINLIIQYPEPIRHLVGLLCFRPKDLSTASLENHIQQIDECLTVECHHLRSWIQREIHFTIIQFLEWYITVMSYSYICDKKLFSCCLRILTVLNGYSENIGVVNQVTQDVIECLRCLFSKHHLSNVDLCCALDSVLAKETSQLLQNKVIADRLLAKMLLLFCVLSFGGHLVLTDILSIVFGKDSSEHYQLETLLMTVTHIQDSGLSLLKINEDVRCWLISAVNRHSQSTCDTLDNCDLSIQIQLLTEQ</sequence>
<dbReference type="GO" id="GO:0036297">
    <property type="term" value="P:interstrand cross-link repair"/>
    <property type="evidence" value="ECO:0007669"/>
    <property type="project" value="InterPro"/>
</dbReference>
<proteinExistence type="predicted"/>
<evidence type="ECO:0000313" key="2">
    <source>
        <dbReference type="Proteomes" id="UP001208570"/>
    </source>
</evidence>